<sequence length="494" mass="54447">MEIHSVLPEERARDPKGETLPWGYRYAESVIFDANLEFLSGVFPTGEPHSNSSSNSSARNARQLPEESGPFGRNRSIRSTASRTPRARTGTTPVRQKENTAVAEFGRLFAKEQAKEEERKTTLPSPPTAPGEVPATERPIQPEAVPTECLLYGYAGKHSEWKVLSKFEKIVSPGIICEDYPREDPNLYLSSNSPFGLSRASVVVHQNLSREAIKKSRIYCGGNHWIKITFDSYQAAERACFYSPIDIDGYMVHCEMWHGKGPAADVPLPRGPAPGLNGSDLLQPQPQSSRHLDDGRRARTLSSSQSSRMLSGKQSAIAGFERALQTLPRSHTMPDMQYGQPPNHEEEEISVDSATASSATATATATDLAPPQLSSSTGLRSRSVPQLPGEATQHPPDSEYMTHIKNVKKVVLRPMSEALPPQPTFAERVLRSIPIVSYFMGSTKQGAAGRRDVIGEGPLVKDDGSWDPANGWYWSFWHGVDRWFGTDFCGLKDD</sequence>
<feature type="region of interest" description="Disordered" evidence="1">
    <location>
        <begin position="265"/>
        <end position="314"/>
    </location>
</feature>
<organism evidence="2 3">
    <name type="scientific">Fonsecaea nubica</name>
    <dbReference type="NCBI Taxonomy" id="856822"/>
    <lineage>
        <taxon>Eukaryota</taxon>
        <taxon>Fungi</taxon>
        <taxon>Dikarya</taxon>
        <taxon>Ascomycota</taxon>
        <taxon>Pezizomycotina</taxon>
        <taxon>Eurotiomycetes</taxon>
        <taxon>Chaetothyriomycetidae</taxon>
        <taxon>Chaetothyriales</taxon>
        <taxon>Herpotrichiellaceae</taxon>
        <taxon>Fonsecaea</taxon>
    </lineage>
</organism>
<evidence type="ECO:0000256" key="1">
    <source>
        <dbReference type="SAM" id="MobiDB-lite"/>
    </source>
</evidence>
<dbReference type="AlphaFoldDB" id="A0A178D917"/>
<gene>
    <name evidence="2" type="ORF">AYO20_02888</name>
</gene>
<feature type="compositionally biased region" description="Low complexity" evidence="1">
    <location>
        <begin position="50"/>
        <end position="62"/>
    </location>
</feature>
<feature type="region of interest" description="Disordered" evidence="1">
    <location>
        <begin position="327"/>
        <end position="398"/>
    </location>
</feature>
<dbReference type="OrthoDB" id="8033832at2759"/>
<feature type="compositionally biased region" description="Low complexity" evidence="1">
    <location>
        <begin position="353"/>
        <end position="366"/>
    </location>
</feature>
<comment type="caution">
    <text evidence="2">The sequence shown here is derived from an EMBL/GenBank/DDBJ whole genome shotgun (WGS) entry which is preliminary data.</text>
</comment>
<dbReference type="InterPro" id="IPR012677">
    <property type="entry name" value="Nucleotide-bd_a/b_plait_sf"/>
</dbReference>
<dbReference type="Proteomes" id="UP000185904">
    <property type="component" value="Unassembled WGS sequence"/>
</dbReference>
<proteinExistence type="predicted"/>
<keyword evidence="3" id="KW-1185">Reference proteome</keyword>
<reference evidence="2 3" key="1">
    <citation type="submission" date="2016-03" db="EMBL/GenBank/DDBJ databases">
        <title>The draft genome sequence of Fonsecaea nubica causative agent of cutaneous subcutaneous infection in human host.</title>
        <authorList>
            <person name="Costa F."/>
            <person name="Sybren D.H."/>
            <person name="Raittz R.T."/>
            <person name="Weiss V.A."/>
            <person name="Leao A.C."/>
            <person name="Gomes R."/>
            <person name="De Souza E.M."/>
            <person name="Pedrosa F.O."/>
            <person name="Steffens M.B."/>
            <person name="Bombassaro A."/>
            <person name="Tadra-Sfeir M.Z."/>
            <person name="Moreno L.F."/>
            <person name="Najafzadeh M.J."/>
            <person name="Felipe M.S."/>
            <person name="Teixeira M."/>
            <person name="Sun J."/>
            <person name="Xi L."/>
            <person name="Castro M.A."/>
            <person name="Vicente V.A."/>
        </authorList>
    </citation>
    <scope>NUCLEOTIDE SEQUENCE [LARGE SCALE GENOMIC DNA]</scope>
    <source>
        <strain evidence="2 3">CBS 269.64</strain>
    </source>
</reference>
<feature type="compositionally biased region" description="Basic and acidic residues" evidence="1">
    <location>
        <begin position="110"/>
        <end position="121"/>
    </location>
</feature>
<accession>A0A178D917</accession>
<dbReference type="EMBL" id="LVCJ01000013">
    <property type="protein sequence ID" value="OAL37711.1"/>
    <property type="molecule type" value="Genomic_DNA"/>
</dbReference>
<dbReference type="Gene3D" id="3.30.70.330">
    <property type="match status" value="1"/>
</dbReference>
<feature type="compositionally biased region" description="Basic and acidic residues" evidence="1">
    <location>
        <begin position="1"/>
        <end position="17"/>
    </location>
</feature>
<evidence type="ECO:0000313" key="2">
    <source>
        <dbReference type="EMBL" id="OAL37711.1"/>
    </source>
</evidence>
<feature type="compositionally biased region" description="Low complexity" evidence="1">
    <location>
        <begin position="77"/>
        <end position="93"/>
    </location>
</feature>
<feature type="compositionally biased region" description="Polar residues" evidence="1">
    <location>
        <begin position="280"/>
        <end position="289"/>
    </location>
</feature>
<feature type="compositionally biased region" description="Low complexity" evidence="1">
    <location>
        <begin position="300"/>
        <end position="314"/>
    </location>
</feature>
<dbReference type="GeneID" id="34586311"/>
<dbReference type="RefSeq" id="XP_022502723.1">
    <property type="nucleotide sequence ID" value="XM_022641192.1"/>
</dbReference>
<name>A0A178D917_9EURO</name>
<feature type="region of interest" description="Disordered" evidence="1">
    <location>
        <begin position="1"/>
        <end position="20"/>
    </location>
</feature>
<feature type="compositionally biased region" description="Polar residues" evidence="1">
    <location>
        <begin position="372"/>
        <end position="384"/>
    </location>
</feature>
<feature type="region of interest" description="Disordered" evidence="1">
    <location>
        <begin position="46"/>
        <end position="95"/>
    </location>
</feature>
<evidence type="ECO:0000313" key="3">
    <source>
        <dbReference type="Proteomes" id="UP000185904"/>
    </source>
</evidence>
<protein>
    <submittedName>
        <fullName evidence="2">Uncharacterized protein</fullName>
    </submittedName>
</protein>
<feature type="region of interest" description="Disordered" evidence="1">
    <location>
        <begin position="110"/>
        <end position="136"/>
    </location>
</feature>